<feature type="region of interest" description="Disordered" evidence="1">
    <location>
        <begin position="38"/>
        <end position="65"/>
    </location>
</feature>
<sequence length="214" mass="22953">MAYRVVCRGIQNTECRFQGQLCGFPPTEGAAAASILSGRGWNKRRQREDEVEQQQQETQQRARGWPRDPALLSCLGCSSSLKSKEKAREQLSASQQEAIGRACTSRRLLCRAARPGAAAGNGKTKGPNLEKAFLLSAVHFSPRTDVEPHEEREAGPGAGEPRASAAALGRQECSSAGKRGAERGECGRVRLLRVQRRAEAAAAERGGWAAAQGG</sequence>
<proteinExistence type="predicted"/>
<name>C8TDU4_EIMTE</name>
<gene>
    <name evidence="2" type="ORF">e1096f12.tmp0061</name>
</gene>
<accession>C8TDU4</accession>
<evidence type="ECO:0000313" key="2">
    <source>
        <dbReference type="EMBL" id="CAK51430.1"/>
    </source>
</evidence>
<feature type="compositionally biased region" description="Basic and acidic residues" evidence="1">
    <location>
        <begin position="142"/>
        <end position="154"/>
    </location>
</feature>
<evidence type="ECO:0000256" key="1">
    <source>
        <dbReference type="SAM" id="MobiDB-lite"/>
    </source>
</evidence>
<dbReference type="EMBL" id="AM269894">
    <property type="protein sequence ID" value="CAK51430.1"/>
    <property type="molecule type" value="Genomic_DNA"/>
</dbReference>
<evidence type="ECO:0000313" key="3">
    <source>
        <dbReference type="Proteomes" id="UP000243681"/>
    </source>
</evidence>
<dbReference type="VEuPathDB" id="ToxoDB:ETH_00018510"/>
<protein>
    <submittedName>
        <fullName evidence="2">Uncharacterized protein</fullName>
    </submittedName>
</protein>
<dbReference type="VEuPathDB" id="ToxoDB:ETH2_0105100"/>
<dbReference type="Proteomes" id="UP000243681">
    <property type="component" value="Chromosome 1"/>
</dbReference>
<reference evidence="2 3" key="1">
    <citation type="journal article" date="2007" name="Genome Res.">
        <title>Sequencing and analysis of chromosome 1 of Eimeria tenella reveals a unique segmental organization.</title>
        <authorList>
            <person name="Ling K.H."/>
            <person name="Rajandream M.A."/>
            <person name="Rivailler P."/>
            <person name="Ivens A."/>
            <person name="Yap S.J."/>
            <person name="Madeira A.M.B.N."/>
            <person name="Mungall K."/>
            <person name="Billington K."/>
            <person name="Yee W.Y."/>
            <person name="Bankier A.T."/>
            <person name="Carroll F."/>
            <person name="Durham A.M."/>
            <person name="Peters N."/>
            <person name="Loo S.S."/>
            <person name="Mat-Isa M.N."/>
            <person name="Novaes J."/>
            <person name="Quail M."/>
            <person name="Rosli R."/>
            <person name="Shamsudin M.N."/>
            <person name="Sobreira T.J.P."/>
            <person name="Tivey A.R."/>
            <person name="Wai S.F."/>
            <person name="White S."/>
            <person name="Wu X."/>
            <person name="Kerhornou A.X."/>
            <person name="Blake D."/>
            <person name="Mohamed R."/>
            <person name="Shirley M."/>
            <person name="Gruber A."/>
            <person name="Berriman M."/>
            <person name="Tomley F."/>
            <person name="Dear P.H."/>
            <person name="Wan K.L."/>
        </authorList>
    </citation>
    <scope>NUCLEOTIDE SEQUENCE [LARGE SCALE GENOMIC DNA]</scope>
    <source>
        <strain evidence="2 3">Houghton</strain>
    </source>
</reference>
<feature type="region of interest" description="Disordered" evidence="1">
    <location>
        <begin position="140"/>
        <end position="182"/>
    </location>
</feature>
<dbReference type="AlphaFoldDB" id="C8TDU4"/>
<organism evidence="2 3">
    <name type="scientific">Eimeria tenella</name>
    <name type="common">Coccidian parasite</name>
    <dbReference type="NCBI Taxonomy" id="5802"/>
    <lineage>
        <taxon>Eukaryota</taxon>
        <taxon>Sar</taxon>
        <taxon>Alveolata</taxon>
        <taxon>Apicomplexa</taxon>
        <taxon>Conoidasida</taxon>
        <taxon>Coccidia</taxon>
        <taxon>Eucoccidiorida</taxon>
        <taxon>Eimeriorina</taxon>
        <taxon>Eimeriidae</taxon>
        <taxon>Eimeria</taxon>
    </lineage>
</organism>